<feature type="non-terminal residue" evidence="1">
    <location>
        <position position="95"/>
    </location>
</feature>
<organism evidence="1 2">
    <name type="scientific">Coniosporium uncinatum</name>
    <dbReference type="NCBI Taxonomy" id="93489"/>
    <lineage>
        <taxon>Eukaryota</taxon>
        <taxon>Fungi</taxon>
        <taxon>Dikarya</taxon>
        <taxon>Ascomycota</taxon>
        <taxon>Pezizomycotina</taxon>
        <taxon>Dothideomycetes</taxon>
        <taxon>Dothideomycetes incertae sedis</taxon>
        <taxon>Coniosporium</taxon>
    </lineage>
</organism>
<sequence length="95" mass="10667">MAAARRAQVNDSPIVIDFQAYDSALDQAQEPSGDDTLTRYTKAHCRKCHQCIGEFYNGWFKITGSYFLPALADSYSTHDIRFNGREKDAAANTEL</sequence>
<dbReference type="Proteomes" id="UP001186974">
    <property type="component" value="Unassembled WGS sequence"/>
</dbReference>
<proteinExistence type="predicted"/>
<evidence type="ECO:0000313" key="1">
    <source>
        <dbReference type="EMBL" id="KAK3044858.1"/>
    </source>
</evidence>
<name>A0ACC3CU97_9PEZI</name>
<dbReference type="EMBL" id="JAWDJW010011358">
    <property type="protein sequence ID" value="KAK3044858.1"/>
    <property type="molecule type" value="Genomic_DNA"/>
</dbReference>
<protein>
    <submittedName>
        <fullName evidence="1">Uncharacterized protein</fullName>
    </submittedName>
</protein>
<comment type="caution">
    <text evidence="1">The sequence shown here is derived from an EMBL/GenBank/DDBJ whole genome shotgun (WGS) entry which is preliminary data.</text>
</comment>
<gene>
    <name evidence="1" type="ORF">LTS18_000166</name>
</gene>
<reference evidence="1" key="1">
    <citation type="submission" date="2024-09" db="EMBL/GenBank/DDBJ databases">
        <title>Black Yeasts Isolated from many extreme environments.</title>
        <authorList>
            <person name="Coleine C."/>
            <person name="Stajich J.E."/>
            <person name="Selbmann L."/>
        </authorList>
    </citation>
    <scope>NUCLEOTIDE SEQUENCE</scope>
    <source>
        <strain evidence="1">CCFEE 5737</strain>
    </source>
</reference>
<accession>A0ACC3CU97</accession>
<keyword evidence="2" id="KW-1185">Reference proteome</keyword>
<evidence type="ECO:0000313" key="2">
    <source>
        <dbReference type="Proteomes" id="UP001186974"/>
    </source>
</evidence>